<feature type="transmembrane region" description="Helical" evidence="8">
    <location>
        <begin position="131"/>
        <end position="149"/>
    </location>
</feature>
<feature type="transmembrane region" description="Helical" evidence="8">
    <location>
        <begin position="161"/>
        <end position="183"/>
    </location>
</feature>
<dbReference type="AlphaFoldDB" id="A4B983"/>
<dbReference type="GO" id="GO:0005886">
    <property type="term" value="C:plasma membrane"/>
    <property type="evidence" value="ECO:0007669"/>
    <property type="project" value="UniProtKB-SubCell"/>
</dbReference>
<keyword evidence="4 7" id="KW-0812">Transmembrane</keyword>
<feature type="transmembrane region" description="Helical" evidence="8">
    <location>
        <begin position="277"/>
        <end position="295"/>
    </location>
</feature>
<keyword evidence="11" id="KW-1185">Reference proteome</keyword>
<feature type="transmembrane region" description="Helical" evidence="8">
    <location>
        <begin position="412"/>
        <end position="439"/>
    </location>
</feature>
<evidence type="ECO:0000256" key="7">
    <source>
        <dbReference type="RuleBase" id="RU000320"/>
    </source>
</evidence>
<dbReference type="OrthoDB" id="9768329at2"/>
<dbReference type="HOGENOM" id="CLU_007100_9_2_6"/>
<dbReference type="PANTHER" id="PTHR42703:SF1">
    <property type="entry name" value="NA(+)_H(+) ANTIPORTER SUBUNIT D1"/>
    <property type="match status" value="1"/>
</dbReference>
<accession>A4B983</accession>
<evidence type="ECO:0000259" key="9">
    <source>
        <dbReference type="Pfam" id="PF00361"/>
    </source>
</evidence>
<evidence type="ECO:0000256" key="5">
    <source>
        <dbReference type="ARBA" id="ARBA00022989"/>
    </source>
</evidence>
<name>A4B983_9GAMM</name>
<keyword evidence="10" id="KW-0456">Lyase</keyword>
<dbReference type="Proteomes" id="UP000005953">
    <property type="component" value="Unassembled WGS sequence"/>
</dbReference>
<dbReference type="InterPro" id="IPR001750">
    <property type="entry name" value="ND/Mrp_TM"/>
</dbReference>
<evidence type="ECO:0000313" key="10">
    <source>
        <dbReference type="EMBL" id="EAR11184.1"/>
    </source>
</evidence>
<dbReference type="GO" id="GO:0042773">
    <property type="term" value="P:ATP synthesis coupled electron transport"/>
    <property type="evidence" value="ECO:0007669"/>
    <property type="project" value="InterPro"/>
</dbReference>
<dbReference type="EMBL" id="AAOE01000001">
    <property type="protein sequence ID" value="EAR11184.1"/>
    <property type="molecule type" value="Genomic_DNA"/>
</dbReference>
<keyword evidence="5 8" id="KW-1133">Transmembrane helix</keyword>
<feature type="transmembrane region" description="Helical" evidence="8">
    <location>
        <begin position="234"/>
        <end position="257"/>
    </location>
</feature>
<keyword evidence="6 8" id="KW-0472">Membrane</keyword>
<reference evidence="10 11" key="1">
    <citation type="submission" date="2006-02" db="EMBL/GenBank/DDBJ databases">
        <authorList>
            <person name="Pinhassi J."/>
            <person name="Pedros-Alio C."/>
            <person name="Ferriera S."/>
            <person name="Johnson J."/>
            <person name="Kravitz S."/>
            <person name="Halpern A."/>
            <person name="Remington K."/>
            <person name="Beeson K."/>
            <person name="Tran B."/>
            <person name="Rogers Y.-H."/>
            <person name="Friedman R."/>
            <person name="Venter J.C."/>
        </authorList>
    </citation>
    <scope>NUCLEOTIDE SEQUENCE [LARGE SCALE GENOMIC DNA]</scope>
    <source>
        <strain evidence="10 11">MED297</strain>
    </source>
</reference>
<gene>
    <name evidence="10" type="ORF">MED297_19892</name>
</gene>
<evidence type="ECO:0000313" key="11">
    <source>
        <dbReference type="Proteomes" id="UP000005953"/>
    </source>
</evidence>
<sequence length="507" mass="54456">MTHLPILPILLPSLVGILLILPPFANHLRMQRWFTLGALGVLVIIAIELLMTTDQSPLIYILGGWHPPFGIMLLADRLSALLVLLTAVLAFCAALYGAAYEETTGRFFYPLFLFQIMGINGAFLTGDAFNLFVFFEILLIASYALLIHGGGKEKTKASFHYITLNLIGSAFFLIALGTLYGTLGTLNMADMSNRVTTLMPSGQIIAKAGGMLLLVVFGLKSAMLPLQFWLPKTYAAASAPVAALFAIMTKVGLYSIYRVFGGIFGETAGSLAFMAHGWIWPLAIATLVFGMLGALAAPSLRLLTSNMVIISVGTLLLTFVVNQGNALGAGLYYLIHSTLVTGALFLLADQIRVQRGNAQDRFVVSRPMAQGKPLGILYMIAAIAVVGLPPLSGFIGKLLVLQGAVEPQEQTWLWGTVLVSSLLALIAFSRAGTALFWHLSGSKPGSETAHPLQWTAIVLLLSASPLLTIFAGPVTEFTDRAADDVVNSHEFVLQIIDQQEALHSDGH</sequence>
<evidence type="ECO:0000256" key="2">
    <source>
        <dbReference type="ARBA" id="ARBA00005346"/>
    </source>
</evidence>
<evidence type="ECO:0000256" key="4">
    <source>
        <dbReference type="ARBA" id="ARBA00022692"/>
    </source>
</evidence>
<dbReference type="NCBIfam" id="NF009309">
    <property type="entry name" value="PRK12666.1"/>
    <property type="match status" value="1"/>
</dbReference>
<evidence type="ECO:0000256" key="8">
    <source>
        <dbReference type="SAM" id="Phobius"/>
    </source>
</evidence>
<dbReference type="PANTHER" id="PTHR42703">
    <property type="entry name" value="NADH DEHYDROGENASE"/>
    <property type="match status" value="1"/>
</dbReference>
<comment type="similarity">
    <text evidence="2">Belongs to the CPA3 antiporters (TC 2.A.63) subunit D family.</text>
</comment>
<evidence type="ECO:0000256" key="6">
    <source>
        <dbReference type="ARBA" id="ARBA00023136"/>
    </source>
</evidence>
<dbReference type="InterPro" id="IPR003918">
    <property type="entry name" value="NADH_UbQ_OxRdtase"/>
</dbReference>
<feature type="transmembrane region" description="Helical" evidence="8">
    <location>
        <begin position="327"/>
        <end position="348"/>
    </location>
</feature>
<comment type="subcellular location">
    <subcellularLocation>
        <location evidence="1">Cell membrane</location>
        <topology evidence="1">Multi-pass membrane protein</topology>
    </subcellularLocation>
    <subcellularLocation>
        <location evidence="7">Membrane</location>
        <topology evidence="7">Multi-pass membrane protein</topology>
    </subcellularLocation>
</comment>
<feature type="transmembrane region" description="Helical" evidence="8">
    <location>
        <begin position="376"/>
        <end position="400"/>
    </location>
</feature>
<organism evidence="10 11">
    <name type="scientific">Reinekea blandensis MED297</name>
    <dbReference type="NCBI Taxonomy" id="314283"/>
    <lineage>
        <taxon>Bacteria</taxon>
        <taxon>Pseudomonadati</taxon>
        <taxon>Pseudomonadota</taxon>
        <taxon>Gammaproteobacteria</taxon>
        <taxon>Oceanospirillales</taxon>
        <taxon>Saccharospirillaceae</taxon>
        <taxon>Reinekea</taxon>
    </lineage>
</organism>
<feature type="transmembrane region" description="Helical" evidence="8">
    <location>
        <begin position="107"/>
        <end position="125"/>
    </location>
</feature>
<dbReference type="Pfam" id="PF00361">
    <property type="entry name" value="Proton_antipo_M"/>
    <property type="match status" value="1"/>
</dbReference>
<dbReference type="GO" id="GO:0016829">
    <property type="term" value="F:lyase activity"/>
    <property type="evidence" value="ECO:0007669"/>
    <property type="project" value="UniProtKB-KW"/>
</dbReference>
<dbReference type="RefSeq" id="WP_008044673.1">
    <property type="nucleotide sequence ID" value="NZ_CH724151.1"/>
</dbReference>
<proteinExistence type="inferred from homology"/>
<dbReference type="STRING" id="314283.MED297_19892"/>
<keyword evidence="3" id="KW-1003">Cell membrane</keyword>
<evidence type="ECO:0000256" key="1">
    <source>
        <dbReference type="ARBA" id="ARBA00004651"/>
    </source>
</evidence>
<feature type="transmembrane region" description="Helical" evidence="8">
    <location>
        <begin position="33"/>
        <end position="51"/>
    </location>
</feature>
<comment type="caution">
    <text evidence="10">The sequence shown here is derived from an EMBL/GenBank/DDBJ whole genome shotgun (WGS) entry which is preliminary data.</text>
</comment>
<protein>
    <submittedName>
        <fullName evidence="10">Formate hydrogenlyase subunit 3/Multisubunit Na+/H+ antiporter, MnhD subunit</fullName>
    </submittedName>
</protein>
<feature type="transmembrane region" description="Helical" evidence="8">
    <location>
        <begin position="71"/>
        <end position="95"/>
    </location>
</feature>
<feature type="transmembrane region" description="Helical" evidence="8">
    <location>
        <begin position="6"/>
        <end position="26"/>
    </location>
</feature>
<feature type="transmembrane region" description="Helical" evidence="8">
    <location>
        <begin position="203"/>
        <end position="222"/>
    </location>
</feature>
<feature type="domain" description="NADH:quinone oxidoreductase/Mrp antiporter transmembrane" evidence="9">
    <location>
        <begin position="127"/>
        <end position="423"/>
    </location>
</feature>
<evidence type="ECO:0000256" key="3">
    <source>
        <dbReference type="ARBA" id="ARBA00022475"/>
    </source>
</evidence>
<feature type="transmembrane region" description="Helical" evidence="8">
    <location>
        <begin position="302"/>
        <end position="321"/>
    </location>
</feature>
<dbReference type="PRINTS" id="PR01437">
    <property type="entry name" value="NUOXDRDTASE4"/>
</dbReference>
<dbReference type="InterPro" id="IPR050586">
    <property type="entry name" value="CPA3_Na-H_Antiporter_D"/>
</dbReference>
<dbReference type="GO" id="GO:0008137">
    <property type="term" value="F:NADH dehydrogenase (ubiquinone) activity"/>
    <property type="evidence" value="ECO:0007669"/>
    <property type="project" value="InterPro"/>
</dbReference>